<evidence type="ECO:0000256" key="4">
    <source>
        <dbReference type="ARBA" id="ARBA00034320"/>
    </source>
</evidence>
<keyword evidence="3" id="KW-0143">Chaperone</keyword>
<dbReference type="AlphaFoldDB" id="A0A512HLG0"/>
<dbReference type="Pfam" id="PF07683">
    <property type="entry name" value="CobW_C"/>
    <property type="match status" value="1"/>
</dbReference>
<comment type="caution">
    <text evidence="9">The sequence shown here is derived from an EMBL/GenBank/DDBJ whole genome shotgun (WGS) entry which is preliminary data.</text>
</comment>
<dbReference type="OrthoDB" id="9808822at2"/>
<dbReference type="RefSeq" id="WP_147181236.1">
    <property type="nucleotide sequence ID" value="NZ_BJZP01000018.1"/>
</dbReference>
<comment type="similarity">
    <text evidence="4">Belongs to the SIMIBI class G3E GTPase family. ZNG1 subfamily.</text>
</comment>
<dbReference type="Pfam" id="PF02492">
    <property type="entry name" value="cobW"/>
    <property type="match status" value="1"/>
</dbReference>
<feature type="region of interest" description="Disordered" evidence="7">
    <location>
        <begin position="229"/>
        <end position="279"/>
    </location>
</feature>
<dbReference type="PANTHER" id="PTHR13748:SF62">
    <property type="entry name" value="COBW DOMAIN-CONTAINING PROTEIN"/>
    <property type="match status" value="1"/>
</dbReference>
<evidence type="ECO:0000256" key="1">
    <source>
        <dbReference type="ARBA" id="ARBA00022741"/>
    </source>
</evidence>
<accession>A0A512HLG0</accession>
<evidence type="ECO:0000256" key="3">
    <source>
        <dbReference type="ARBA" id="ARBA00023186"/>
    </source>
</evidence>
<gene>
    <name evidence="9" type="ORF">RNA01_32190</name>
</gene>
<dbReference type="InterPro" id="IPR036627">
    <property type="entry name" value="CobW-likC_sf"/>
</dbReference>
<organism evidence="9 10">
    <name type="scientific">Ciceribacter naphthalenivorans</name>
    <dbReference type="NCBI Taxonomy" id="1118451"/>
    <lineage>
        <taxon>Bacteria</taxon>
        <taxon>Pseudomonadati</taxon>
        <taxon>Pseudomonadota</taxon>
        <taxon>Alphaproteobacteria</taxon>
        <taxon>Hyphomicrobiales</taxon>
        <taxon>Rhizobiaceae</taxon>
        <taxon>Ciceribacter</taxon>
    </lineage>
</organism>
<evidence type="ECO:0000313" key="10">
    <source>
        <dbReference type="Proteomes" id="UP000321717"/>
    </source>
</evidence>
<evidence type="ECO:0000256" key="7">
    <source>
        <dbReference type="SAM" id="MobiDB-lite"/>
    </source>
</evidence>
<feature type="domain" description="CobW C-terminal" evidence="8">
    <location>
        <begin position="283"/>
        <end position="379"/>
    </location>
</feature>
<name>A0A512HLG0_9HYPH</name>
<keyword evidence="9" id="KW-0067">ATP-binding</keyword>
<evidence type="ECO:0000256" key="2">
    <source>
        <dbReference type="ARBA" id="ARBA00022801"/>
    </source>
</evidence>
<keyword evidence="2" id="KW-0378">Hydrolase</keyword>
<keyword evidence="1" id="KW-0547">Nucleotide-binding</keyword>
<dbReference type="PANTHER" id="PTHR13748">
    <property type="entry name" value="COBW-RELATED"/>
    <property type="match status" value="1"/>
</dbReference>
<dbReference type="GO" id="GO:0005524">
    <property type="term" value="F:ATP binding"/>
    <property type="evidence" value="ECO:0007669"/>
    <property type="project" value="UniProtKB-KW"/>
</dbReference>
<keyword evidence="10" id="KW-1185">Reference proteome</keyword>
<dbReference type="GO" id="GO:0016787">
    <property type="term" value="F:hydrolase activity"/>
    <property type="evidence" value="ECO:0007669"/>
    <property type="project" value="UniProtKB-KW"/>
</dbReference>
<dbReference type="Gene3D" id="3.30.1220.10">
    <property type="entry name" value="CobW-like, C-terminal domain"/>
    <property type="match status" value="1"/>
</dbReference>
<sequence length="404" mass="44823">MSDSNGRIPVSIITGFLGAGKSTLLNRILKDPAMKDAAVIINEFGEVGIDHMLVEASNDSIVELADGCLCCTVRGELVDTLAELIDGIQTGRLKRLSRVVIETTGLADPAPVMQSVIGHPALAQSFDLDGVVTVVDMVHGLSTLDTYPEAVRQVAVADRLVLTKASLADPAAREALLERLRMLNPLSEMTDGDTAEVGTAAILANGLYDPTSKIADVDRWLKDEARADHDHHHHGHDHDHHHAHDPHCEQCDHEGHTPDRDGHHHEHHHHDHGHDVNRHDDRIRSYSIVHDRPIEPMALDMFIDILRSSQGEKLLRMKAVVALTDRPNQPLVLHGVQSVFHPPVRLPAWPDPEDRRTRLVLITRDLDESYVRELFDAFTGRPQIDRPDRLALEDNPLAIPGMKM</sequence>
<comment type="catalytic activity">
    <reaction evidence="6">
        <text>GTP + H2O = GDP + phosphate + H(+)</text>
        <dbReference type="Rhea" id="RHEA:19669"/>
        <dbReference type="ChEBI" id="CHEBI:15377"/>
        <dbReference type="ChEBI" id="CHEBI:15378"/>
        <dbReference type="ChEBI" id="CHEBI:37565"/>
        <dbReference type="ChEBI" id="CHEBI:43474"/>
        <dbReference type="ChEBI" id="CHEBI:58189"/>
    </reaction>
    <physiologicalReaction direction="left-to-right" evidence="6">
        <dbReference type="Rhea" id="RHEA:19670"/>
    </physiologicalReaction>
</comment>
<evidence type="ECO:0000259" key="8">
    <source>
        <dbReference type="SMART" id="SM00833"/>
    </source>
</evidence>
<feature type="compositionally biased region" description="Basic and acidic residues" evidence="7">
    <location>
        <begin position="229"/>
        <end position="264"/>
    </location>
</feature>
<dbReference type="SUPFAM" id="SSF52540">
    <property type="entry name" value="P-loop containing nucleoside triphosphate hydrolases"/>
    <property type="match status" value="1"/>
</dbReference>
<dbReference type="Gene3D" id="3.40.50.300">
    <property type="entry name" value="P-loop containing nucleotide triphosphate hydrolases"/>
    <property type="match status" value="1"/>
</dbReference>
<dbReference type="Proteomes" id="UP000321717">
    <property type="component" value="Unassembled WGS sequence"/>
</dbReference>
<evidence type="ECO:0000313" key="9">
    <source>
        <dbReference type="EMBL" id="GEO86287.1"/>
    </source>
</evidence>
<dbReference type="GO" id="GO:0005737">
    <property type="term" value="C:cytoplasm"/>
    <property type="evidence" value="ECO:0007669"/>
    <property type="project" value="TreeGrafter"/>
</dbReference>
<evidence type="ECO:0000256" key="5">
    <source>
        <dbReference type="ARBA" id="ARBA00045658"/>
    </source>
</evidence>
<dbReference type="InterPro" id="IPR011629">
    <property type="entry name" value="CobW-like_C"/>
</dbReference>
<comment type="function">
    <text evidence="5">Zinc chaperone that directly transfers zinc cofactor to target proteins, thereby activating them. Zinc is transferred from the CXCC motif in the GTPase domain to the zinc binding site in target proteins in a process requiring GTP hydrolysis.</text>
</comment>
<dbReference type="InterPro" id="IPR027417">
    <property type="entry name" value="P-loop_NTPase"/>
</dbReference>
<dbReference type="InterPro" id="IPR003495">
    <property type="entry name" value="CobW/HypB/UreG_nucleotide-bd"/>
</dbReference>
<dbReference type="InterPro" id="IPR051316">
    <property type="entry name" value="Zinc-reg_GTPase_activator"/>
</dbReference>
<reference evidence="9 10" key="1">
    <citation type="submission" date="2019-07" db="EMBL/GenBank/DDBJ databases">
        <title>Whole genome shotgun sequence of Rhizobium naphthalenivorans NBRC 107585.</title>
        <authorList>
            <person name="Hosoyama A."/>
            <person name="Uohara A."/>
            <person name="Ohji S."/>
            <person name="Ichikawa N."/>
        </authorList>
    </citation>
    <scope>NUCLEOTIDE SEQUENCE [LARGE SCALE GENOMIC DNA]</scope>
    <source>
        <strain evidence="9 10">NBRC 107585</strain>
    </source>
</reference>
<proteinExistence type="inferred from homology"/>
<dbReference type="SMART" id="SM00833">
    <property type="entry name" value="CobW_C"/>
    <property type="match status" value="1"/>
</dbReference>
<dbReference type="SUPFAM" id="SSF90002">
    <property type="entry name" value="Hypothetical protein YjiA, C-terminal domain"/>
    <property type="match status" value="1"/>
</dbReference>
<dbReference type="CDD" id="cd03112">
    <property type="entry name" value="CobW-like"/>
    <property type="match status" value="1"/>
</dbReference>
<protein>
    <submittedName>
        <fullName evidence="9">ATP-binding protein</fullName>
    </submittedName>
</protein>
<evidence type="ECO:0000256" key="6">
    <source>
        <dbReference type="ARBA" id="ARBA00049117"/>
    </source>
</evidence>
<dbReference type="EMBL" id="BJZP01000018">
    <property type="protein sequence ID" value="GEO86287.1"/>
    <property type="molecule type" value="Genomic_DNA"/>
</dbReference>